<comment type="subcellular location">
    <subcellularLocation>
        <location evidence="1 6">Bacterial flagellum basal body</location>
    </subcellularLocation>
</comment>
<keyword evidence="4 6" id="KW-0975">Bacterial flagellum</keyword>
<feature type="domain" description="Flagellar basal body rod protein N-terminal" evidence="7">
    <location>
        <begin position="15"/>
        <end position="39"/>
    </location>
</feature>
<evidence type="ECO:0000256" key="3">
    <source>
        <dbReference type="ARBA" id="ARBA00014376"/>
    </source>
</evidence>
<evidence type="ECO:0000259" key="7">
    <source>
        <dbReference type="Pfam" id="PF00460"/>
    </source>
</evidence>
<dbReference type="InterPro" id="IPR001444">
    <property type="entry name" value="Flag_bb_rod_N"/>
</dbReference>
<dbReference type="AlphaFoldDB" id="A0A1I2N1D4"/>
<evidence type="ECO:0000256" key="2">
    <source>
        <dbReference type="ARBA" id="ARBA00009677"/>
    </source>
</evidence>
<evidence type="ECO:0000256" key="1">
    <source>
        <dbReference type="ARBA" id="ARBA00004117"/>
    </source>
</evidence>
<comment type="function">
    <text evidence="5 6">Structural component of flagellum, the bacterial motility apparatus. Part of the rod structure of flagellar basal body.</text>
</comment>
<dbReference type="GO" id="GO:0030694">
    <property type="term" value="C:bacterial-type flagellum basal body, rod"/>
    <property type="evidence" value="ECO:0007669"/>
    <property type="project" value="InterPro"/>
</dbReference>
<dbReference type="OrthoDB" id="9788334at2"/>
<keyword evidence="9" id="KW-1185">Reference proteome</keyword>
<evidence type="ECO:0000256" key="5">
    <source>
        <dbReference type="ARBA" id="ARBA00024934"/>
    </source>
</evidence>
<sequence>MAISFDKALGIHDDAVALRSTRAEVIANNIANADTPNFQARDIDFKSVLQDVQGLKGTQQNQAPLKMVNTHAAHNDSVIHPDFAAELMFRTPMQPAVDGNTVDVQEEMARYTENALGYQASFDFLNRKFKGLTSAIKGE</sequence>
<dbReference type="EMBL" id="FOOU01000002">
    <property type="protein sequence ID" value="SFF97685.1"/>
    <property type="molecule type" value="Genomic_DNA"/>
</dbReference>
<dbReference type="PIRSF" id="PIRSF002889">
    <property type="entry name" value="Rod_FlgB"/>
    <property type="match status" value="1"/>
</dbReference>
<comment type="similarity">
    <text evidence="2 6">Belongs to the flagella basal body rod proteins family.</text>
</comment>
<comment type="subunit">
    <text evidence="6">The basal body constitutes a major portion of the flagellar organelle and consists of a number of rings mounted on a central rod.</text>
</comment>
<dbReference type="InterPro" id="IPR019776">
    <property type="entry name" value="Flagellar_basal_body_rod_CS"/>
</dbReference>
<dbReference type="PANTHER" id="PTHR30435:SF12">
    <property type="entry name" value="FLAGELLAR BASAL BODY ROD PROTEIN FLGB"/>
    <property type="match status" value="1"/>
</dbReference>
<dbReference type="RefSeq" id="WP_090724812.1">
    <property type="nucleotide sequence ID" value="NZ_FOOU01000002.1"/>
</dbReference>
<evidence type="ECO:0000256" key="4">
    <source>
        <dbReference type="ARBA" id="ARBA00023143"/>
    </source>
</evidence>
<reference evidence="9" key="1">
    <citation type="submission" date="2016-10" db="EMBL/GenBank/DDBJ databases">
        <authorList>
            <person name="Varghese N."/>
            <person name="Submissions S."/>
        </authorList>
    </citation>
    <scope>NUCLEOTIDE SEQUENCE [LARGE SCALE GENOMIC DNA]</scope>
    <source>
        <strain evidence="9">CGMCC 1.10971</strain>
    </source>
</reference>
<dbReference type="PROSITE" id="PS00588">
    <property type="entry name" value="FLAGELLA_BB_ROD"/>
    <property type="match status" value="1"/>
</dbReference>
<keyword evidence="8" id="KW-0969">Cilium</keyword>
<organism evidence="8 9">
    <name type="scientific">Neptunomonas qingdaonensis</name>
    <dbReference type="NCBI Taxonomy" id="1045558"/>
    <lineage>
        <taxon>Bacteria</taxon>
        <taxon>Pseudomonadati</taxon>
        <taxon>Pseudomonadota</taxon>
        <taxon>Gammaproteobacteria</taxon>
        <taxon>Oceanospirillales</taxon>
        <taxon>Oceanospirillaceae</taxon>
        <taxon>Neptunomonas</taxon>
    </lineage>
</organism>
<evidence type="ECO:0000313" key="8">
    <source>
        <dbReference type="EMBL" id="SFF97685.1"/>
    </source>
</evidence>
<dbReference type="GO" id="GO:0071978">
    <property type="term" value="P:bacterial-type flagellum-dependent swarming motility"/>
    <property type="evidence" value="ECO:0007669"/>
    <property type="project" value="TreeGrafter"/>
</dbReference>
<gene>
    <name evidence="8" type="ORF">SAMN05216175_102237</name>
</gene>
<name>A0A1I2N1D4_9GAMM</name>
<dbReference type="Proteomes" id="UP000198623">
    <property type="component" value="Unassembled WGS sequence"/>
</dbReference>
<dbReference type="STRING" id="1045558.SAMN05216175_102237"/>
<protein>
    <recommendedName>
        <fullName evidence="3 6">Flagellar basal body rod protein FlgB</fullName>
    </recommendedName>
</protein>
<keyword evidence="8" id="KW-0966">Cell projection</keyword>
<proteinExistence type="inferred from homology"/>
<accession>A0A1I2N1D4</accession>
<dbReference type="Pfam" id="PF00460">
    <property type="entry name" value="Flg_bb_rod"/>
    <property type="match status" value="1"/>
</dbReference>
<evidence type="ECO:0000256" key="6">
    <source>
        <dbReference type="PIRNR" id="PIRNR002889"/>
    </source>
</evidence>
<dbReference type="PANTHER" id="PTHR30435">
    <property type="entry name" value="FLAGELLAR PROTEIN"/>
    <property type="match status" value="1"/>
</dbReference>
<evidence type="ECO:0000313" key="9">
    <source>
        <dbReference type="Proteomes" id="UP000198623"/>
    </source>
</evidence>
<keyword evidence="8" id="KW-0282">Flagellum</keyword>
<dbReference type="InterPro" id="IPR006300">
    <property type="entry name" value="FlgB"/>
</dbReference>
<dbReference type="NCBIfam" id="TIGR01396">
    <property type="entry name" value="FlgB"/>
    <property type="match status" value="1"/>
</dbReference>